<accession>A0A3N6N329</accession>
<sequence>MTATAQERHGRGDPLVGCELTLRRGKGRTRIDVVTARDVSGSIGGVQNRFVIVVGPDRLLHPVENGVGNRLPPGPSAR</sequence>
<proteinExistence type="predicted"/>
<organism evidence="1 2">
    <name type="scientific">Natrarchaeobius chitinivorans</name>
    <dbReference type="NCBI Taxonomy" id="1679083"/>
    <lineage>
        <taxon>Archaea</taxon>
        <taxon>Methanobacteriati</taxon>
        <taxon>Methanobacteriota</taxon>
        <taxon>Stenosarchaea group</taxon>
        <taxon>Halobacteria</taxon>
        <taxon>Halobacteriales</taxon>
        <taxon>Natrialbaceae</taxon>
        <taxon>Natrarchaeobius</taxon>
    </lineage>
</organism>
<comment type="caution">
    <text evidence="1">The sequence shown here is derived from an EMBL/GenBank/DDBJ whole genome shotgun (WGS) entry which is preliminary data.</text>
</comment>
<dbReference type="AlphaFoldDB" id="A0A3N6N329"/>
<protein>
    <submittedName>
        <fullName evidence="1">Uncharacterized protein</fullName>
    </submittedName>
</protein>
<evidence type="ECO:0000313" key="1">
    <source>
        <dbReference type="EMBL" id="RQH03302.1"/>
    </source>
</evidence>
<reference evidence="1 2" key="1">
    <citation type="submission" date="2018-10" db="EMBL/GenBank/DDBJ databases">
        <title>Natrarchaeobius chitinivorans gen. nov., sp. nov., and Natrarchaeobius haloalkaliphilus sp. nov., alkaliphilic, chitin-utilizing haloarchaea from hypersaline alkaline lakes.</title>
        <authorList>
            <person name="Sorokin D.Y."/>
            <person name="Elcheninov A.G."/>
            <person name="Kostrikina N.A."/>
            <person name="Bale N.J."/>
            <person name="Sinninghe Damste J.S."/>
            <person name="Khijniak T.V."/>
            <person name="Kublanov I.V."/>
            <person name="Toshchakov S.V."/>
        </authorList>
    </citation>
    <scope>NUCLEOTIDE SEQUENCE [LARGE SCALE GENOMIC DNA]</scope>
    <source>
        <strain evidence="1 2">AArcht7</strain>
    </source>
</reference>
<dbReference type="Proteomes" id="UP000281431">
    <property type="component" value="Unassembled WGS sequence"/>
</dbReference>
<keyword evidence="2" id="KW-1185">Reference proteome</keyword>
<dbReference type="EMBL" id="REFZ01000001">
    <property type="protein sequence ID" value="RQH03302.1"/>
    <property type="molecule type" value="Genomic_DNA"/>
</dbReference>
<gene>
    <name evidence="1" type="ORF">EA472_01600</name>
</gene>
<name>A0A3N6N329_NATCH</name>
<evidence type="ECO:0000313" key="2">
    <source>
        <dbReference type="Proteomes" id="UP000281431"/>
    </source>
</evidence>